<organism evidence="1 2">
    <name type="scientific">Panagrolaimus sp. ES5</name>
    <dbReference type="NCBI Taxonomy" id="591445"/>
    <lineage>
        <taxon>Eukaryota</taxon>
        <taxon>Metazoa</taxon>
        <taxon>Ecdysozoa</taxon>
        <taxon>Nematoda</taxon>
        <taxon>Chromadorea</taxon>
        <taxon>Rhabditida</taxon>
        <taxon>Tylenchina</taxon>
        <taxon>Panagrolaimomorpha</taxon>
        <taxon>Panagrolaimoidea</taxon>
        <taxon>Panagrolaimidae</taxon>
        <taxon>Panagrolaimus</taxon>
    </lineage>
</organism>
<proteinExistence type="predicted"/>
<dbReference type="WBParaSite" id="ES5_v2.g24857.t1">
    <property type="protein sequence ID" value="ES5_v2.g24857.t1"/>
    <property type="gene ID" value="ES5_v2.g24857"/>
</dbReference>
<evidence type="ECO:0000313" key="1">
    <source>
        <dbReference type="Proteomes" id="UP000887579"/>
    </source>
</evidence>
<dbReference type="Proteomes" id="UP000887579">
    <property type="component" value="Unplaced"/>
</dbReference>
<sequence length="112" mass="13383">MASDESKECYTIQFIVADINKNVRYYKKCIVQANKKKKHVIIKPSENESEFIYIAFDRSFVNVYEYILYIDECQSDSNKYTVIFPRAESLEYFIESANKKKARFFTIKFINK</sequence>
<evidence type="ECO:0000313" key="2">
    <source>
        <dbReference type="WBParaSite" id="ES5_v2.g24857.t1"/>
    </source>
</evidence>
<reference evidence="2" key="1">
    <citation type="submission" date="2022-11" db="UniProtKB">
        <authorList>
            <consortium name="WormBaseParasite"/>
        </authorList>
    </citation>
    <scope>IDENTIFICATION</scope>
</reference>
<name>A0AC34G541_9BILA</name>
<accession>A0AC34G541</accession>
<protein>
    <submittedName>
        <fullName evidence="2">Uncharacterized protein</fullName>
    </submittedName>
</protein>